<keyword evidence="1" id="KW-1133">Transmembrane helix</keyword>
<protein>
    <submittedName>
        <fullName evidence="2">Uncharacterized protein</fullName>
    </submittedName>
</protein>
<evidence type="ECO:0000313" key="2">
    <source>
        <dbReference type="EMBL" id="KKK60081.1"/>
    </source>
</evidence>
<gene>
    <name evidence="2" type="ORF">LCGC14_3027940</name>
</gene>
<dbReference type="AlphaFoldDB" id="A0A0F8ZJE7"/>
<dbReference type="EMBL" id="LAZR01063149">
    <property type="protein sequence ID" value="KKK60081.1"/>
    <property type="molecule type" value="Genomic_DNA"/>
</dbReference>
<reference evidence="2" key="1">
    <citation type="journal article" date="2015" name="Nature">
        <title>Complex archaea that bridge the gap between prokaryotes and eukaryotes.</title>
        <authorList>
            <person name="Spang A."/>
            <person name="Saw J.H."/>
            <person name="Jorgensen S.L."/>
            <person name="Zaremba-Niedzwiedzka K."/>
            <person name="Martijn J."/>
            <person name="Lind A.E."/>
            <person name="van Eijk R."/>
            <person name="Schleper C."/>
            <person name="Guy L."/>
            <person name="Ettema T.J."/>
        </authorList>
    </citation>
    <scope>NUCLEOTIDE SEQUENCE</scope>
</reference>
<name>A0A0F8ZJE7_9ZZZZ</name>
<evidence type="ECO:0000256" key="1">
    <source>
        <dbReference type="SAM" id="Phobius"/>
    </source>
</evidence>
<keyword evidence="1" id="KW-0472">Membrane</keyword>
<accession>A0A0F8ZJE7</accession>
<keyword evidence="1" id="KW-0812">Transmembrane</keyword>
<proteinExistence type="predicted"/>
<organism evidence="2">
    <name type="scientific">marine sediment metagenome</name>
    <dbReference type="NCBI Taxonomy" id="412755"/>
    <lineage>
        <taxon>unclassified sequences</taxon>
        <taxon>metagenomes</taxon>
        <taxon>ecological metagenomes</taxon>
    </lineage>
</organism>
<comment type="caution">
    <text evidence="2">The sequence shown here is derived from an EMBL/GenBank/DDBJ whole genome shotgun (WGS) entry which is preliminary data.</text>
</comment>
<feature type="transmembrane region" description="Helical" evidence="1">
    <location>
        <begin position="35"/>
        <end position="53"/>
    </location>
</feature>
<sequence>MEESLERLETHLAEREIYISKLLNDLDMKEKFMPVLKWLYVPCFIAGFVIGVLL</sequence>